<comment type="caution">
    <text evidence="2">The sequence shown here is derived from an EMBL/GenBank/DDBJ whole genome shotgun (WGS) entry which is preliminary data.</text>
</comment>
<protein>
    <submittedName>
        <fullName evidence="2">Uncharacterized protein</fullName>
    </submittedName>
</protein>
<dbReference type="Proteomes" id="UP000070657">
    <property type="component" value="Unassembled WGS sequence"/>
</dbReference>
<dbReference type="AlphaFoldDB" id="A0A133UD56"/>
<organism evidence="2 3">
    <name type="scientific">candidate division MSBL1 archaeon SCGC-AAA259E22</name>
    <dbReference type="NCBI Taxonomy" id="1698265"/>
    <lineage>
        <taxon>Archaea</taxon>
        <taxon>Methanobacteriati</taxon>
        <taxon>Methanobacteriota</taxon>
        <taxon>candidate division MSBL1</taxon>
    </lineage>
</organism>
<proteinExistence type="predicted"/>
<keyword evidence="3" id="KW-1185">Reference proteome</keyword>
<dbReference type="EMBL" id="LHXP01000093">
    <property type="protein sequence ID" value="KXA92117.1"/>
    <property type="molecule type" value="Genomic_DNA"/>
</dbReference>
<feature type="compositionally biased region" description="Basic and acidic residues" evidence="1">
    <location>
        <begin position="1"/>
        <end position="26"/>
    </location>
</feature>
<evidence type="ECO:0000313" key="3">
    <source>
        <dbReference type="Proteomes" id="UP000070657"/>
    </source>
</evidence>
<evidence type="ECO:0000313" key="2">
    <source>
        <dbReference type="EMBL" id="KXA92117.1"/>
    </source>
</evidence>
<feature type="region of interest" description="Disordered" evidence="1">
    <location>
        <begin position="1"/>
        <end position="31"/>
    </location>
</feature>
<sequence>MSLPKGDDHGWDGGERTEPGEVDHWSTKGWGKLKPPINGLGGAPINNGENPFIPSICIEVCWS</sequence>
<gene>
    <name evidence="2" type="ORF">AKJ66_04670</name>
</gene>
<name>A0A133UD56_9EURY</name>
<evidence type="ECO:0000256" key="1">
    <source>
        <dbReference type="SAM" id="MobiDB-lite"/>
    </source>
</evidence>
<accession>A0A133UD56</accession>
<reference evidence="2 3" key="1">
    <citation type="journal article" date="2016" name="Sci. Rep.">
        <title>Metabolic traits of an uncultured archaeal lineage -MSBL1- from brine pools of the Red Sea.</title>
        <authorList>
            <person name="Mwirichia R."/>
            <person name="Alam I."/>
            <person name="Rashid M."/>
            <person name="Vinu M."/>
            <person name="Ba-Alawi W."/>
            <person name="Anthony Kamau A."/>
            <person name="Kamanda Ngugi D."/>
            <person name="Goker M."/>
            <person name="Klenk H.P."/>
            <person name="Bajic V."/>
            <person name="Stingl U."/>
        </authorList>
    </citation>
    <scope>NUCLEOTIDE SEQUENCE [LARGE SCALE GENOMIC DNA]</scope>
    <source>
        <strain evidence="2">SCGC-AAA259E22</strain>
    </source>
</reference>